<reference evidence="7 8" key="1">
    <citation type="submission" date="2017-07" db="EMBL/GenBank/DDBJ databases">
        <title>An improved, manually edited Actinidia chinensis var. chinensis (kiwifruit) genome highlights the challenges associated with draft genomes and gene prediction in plants.</title>
        <authorList>
            <person name="Pilkington S."/>
            <person name="Crowhurst R."/>
            <person name="Hilario E."/>
            <person name="Nardozza S."/>
            <person name="Fraser L."/>
            <person name="Peng Y."/>
            <person name="Gunaseelan K."/>
            <person name="Simpson R."/>
            <person name="Tahir J."/>
            <person name="Deroles S."/>
            <person name="Templeton K."/>
            <person name="Luo Z."/>
            <person name="Davy M."/>
            <person name="Cheng C."/>
            <person name="Mcneilage M."/>
            <person name="Scaglione D."/>
            <person name="Liu Y."/>
            <person name="Zhang Q."/>
            <person name="Datson P."/>
            <person name="De Silva N."/>
            <person name="Gardiner S."/>
            <person name="Bassett H."/>
            <person name="Chagne D."/>
            <person name="Mccallum J."/>
            <person name="Dzierzon H."/>
            <person name="Deng C."/>
            <person name="Wang Y.-Y."/>
            <person name="Barron N."/>
            <person name="Manako K."/>
            <person name="Bowen J."/>
            <person name="Foster T."/>
            <person name="Erridge Z."/>
            <person name="Tiffin H."/>
            <person name="Waite C."/>
            <person name="Davies K."/>
            <person name="Grierson E."/>
            <person name="Laing W."/>
            <person name="Kirk R."/>
            <person name="Chen X."/>
            <person name="Wood M."/>
            <person name="Montefiori M."/>
            <person name="Brummell D."/>
            <person name="Schwinn K."/>
            <person name="Catanach A."/>
            <person name="Fullerton C."/>
            <person name="Li D."/>
            <person name="Meiyalaghan S."/>
            <person name="Nieuwenhuizen N."/>
            <person name="Read N."/>
            <person name="Prakash R."/>
            <person name="Hunter D."/>
            <person name="Zhang H."/>
            <person name="Mckenzie M."/>
            <person name="Knabel M."/>
            <person name="Harris A."/>
            <person name="Allan A."/>
            <person name="Chen A."/>
            <person name="Janssen B."/>
            <person name="Plunkett B."/>
            <person name="Dwamena C."/>
            <person name="Voogd C."/>
            <person name="Leif D."/>
            <person name="Lafferty D."/>
            <person name="Souleyre E."/>
            <person name="Varkonyi-Gasic E."/>
            <person name="Gambi F."/>
            <person name="Hanley J."/>
            <person name="Yao J.-L."/>
            <person name="Cheung J."/>
            <person name="David K."/>
            <person name="Warren B."/>
            <person name="Marsh K."/>
            <person name="Snowden K."/>
            <person name="Lin-Wang K."/>
            <person name="Brian L."/>
            <person name="Martinez-Sanchez M."/>
            <person name="Wang M."/>
            <person name="Ileperuma N."/>
            <person name="Macnee N."/>
            <person name="Campin R."/>
            <person name="Mcatee P."/>
            <person name="Drummond R."/>
            <person name="Espley R."/>
            <person name="Ireland H."/>
            <person name="Wu R."/>
            <person name="Atkinson R."/>
            <person name="Karunairetnam S."/>
            <person name="Bulley S."/>
            <person name="Chunkath S."/>
            <person name="Hanley Z."/>
            <person name="Storey R."/>
            <person name="Thrimawithana A."/>
            <person name="Thomson S."/>
            <person name="David C."/>
            <person name="Testolin R."/>
        </authorList>
    </citation>
    <scope>NUCLEOTIDE SEQUENCE [LARGE SCALE GENOMIC DNA]</scope>
    <source>
        <strain evidence="8">cv. Red5</strain>
        <tissue evidence="7">Young leaf</tissue>
    </source>
</reference>
<keyword evidence="8" id="KW-1185">Reference proteome</keyword>
<dbReference type="GO" id="GO:0005634">
    <property type="term" value="C:nucleus"/>
    <property type="evidence" value="ECO:0007669"/>
    <property type="project" value="TreeGrafter"/>
</dbReference>
<dbReference type="OrthoDB" id="17907at2759"/>
<dbReference type="EMBL" id="NKQK01000023">
    <property type="protein sequence ID" value="PSR95245.1"/>
    <property type="molecule type" value="Genomic_DNA"/>
</dbReference>
<name>A0A2R6PQA5_ACTCC</name>
<dbReference type="InterPro" id="IPR021843">
    <property type="entry name" value="PSME4_C"/>
</dbReference>
<dbReference type="InterPro" id="IPR016024">
    <property type="entry name" value="ARM-type_fold"/>
</dbReference>
<dbReference type="PANTHER" id="PTHR32170:SF3">
    <property type="entry name" value="PROTEASOME ACTIVATOR COMPLEX SUBUNIT 4"/>
    <property type="match status" value="1"/>
</dbReference>
<dbReference type="Proteomes" id="UP000241394">
    <property type="component" value="Chromosome LG23"/>
</dbReference>
<evidence type="ECO:0000256" key="3">
    <source>
        <dbReference type="ARBA" id="ARBA00022763"/>
    </source>
</evidence>
<dbReference type="InterPro" id="IPR011989">
    <property type="entry name" value="ARM-like"/>
</dbReference>
<organism evidence="7 8">
    <name type="scientific">Actinidia chinensis var. chinensis</name>
    <name type="common">Chinese soft-hair kiwi</name>
    <dbReference type="NCBI Taxonomy" id="1590841"/>
    <lineage>
        <taxon>Eukaryota</taxon>
        <taxon>Viridiplantae</taxon>
        <taxon>Streptophyta</taxon>
        <taxon>Embryophyta</taxon>
        <taxon>Tracheophyta</taxon>
        <taxon>Spermatophyta</taxon>
        <taxon>Magnoliopsida</taxon>
        <taxon>eudicotyledons</taxon>
        <taxon>Gunneridae</taxon>
        <taxon>Pentapetalae</taxon>
        <taxon>asterids</taxon>
        <taxon>Ericales</taxon>
        <taxon>Actinidiaceae</taxon>
        <taxon>Actinidia</taxon>
    </lineage>
</organism>
<evidence type="ECO:0000259" key="5">
    <source>
        <dbReference type="Pfam" id="PF11919"/>
    </source>
</evidence>
<evidence type="ECO:0000313" key="7">
    <source>
        <dbReference type="EMBL" id="PSR95245.1"/>
    </source>
</evidence>
<evidence type="ECO:0000256" key="1">
    <source>
        <dbReference type="ARBA" id="ARBA00005739"/>
    </source>
</evidence>
<dbReference type="PANTHER" id="PTHR32170">
    <property type="entry name" value="PROTEASOME ACTIVATOR COMPLEX SUBUNIT 4"/>
    <property type="match status" value="1"/>
</dbReference>
<dbReference type="GO" id="GO:0010499">
    <property type="term" value="P:proteasomal ubiquitin-independent protein catabolic process"/>
    <property type="evidence" value="ECO:0007669"/>
    <property type="project" value="TreeGrafter"/>
</dbReference>
<evidence type="ECO:0000256" key="4">
    <source>
        <dbReference type="ARBA" id="ARBA00023204"/>
    </source>
</evidence>
<dbReference type="OMA" id="ECTQLVP"/>
<keyword evidence="4" id="KW-0234">DNA repair</keyword>
<evidence type="ECO:0000313" key="8">
    <source>
        <dbReference type="Proteomes" id="UP000241394"/>
    </source>
</evidence>
<dbReference type="STRING" id="1590841.A0A2R6PQA5"/>
<dbReference type="GO" id="GO:0005829">
    <property type="term" value="C:cytosol"/>
    <property type="evidence" value="ECO:0007669"/>
    <property type="project" value="TreeGrafter"/>
</dbReference>
<accession>A0A2R6PQA5</accession>
<dbReference type="GO" id="GO:0006281">
    <property type="term" value="P:DNA repair"/>
    <property type="evidence" value="ECO:0007669"/>
    <property type="project" value="UniProtKB-KW"/>
</dbReference>
<dbReference type="SUPFAM" id="SSF48371">
    <property type="entry name" value="ARM repeat"/>
    <property type="match status" value="1"/>
</dbReference>
<keyword evidence="7" id="KW-0647">Proteasome</keyword>
<dbReference type="GO" id="GO:0070628">
    <property type="term" value="F:proteasome binding"/>
    <property type="evidence" value="ECO:0007669"/>
    <property type="project" value="InterPro"/>
</dbReference>
<dbReference type="Pfam" id="PF11919">
    <property type="entry name" value="PSME4_C"/>
    <property type="match status" value="1"/>
</dbReference>
<dbReference type="InterPro" id="IPR035309">
    <property type="entry name" value="PSME4"/>
</dbReference>
<dbReference type="Gene3D" id="1.25.10.10">
    <property type="entry name" value="Leucine-rich Repeat Variant"/>
    <property type="match status" value="1"/>
</dbReference>
<feature type="domain" description="Proteasome activator complex subunit 4 C-terminal" evidence="5">
    <location>
        <begin position="1903"/>
        <end position="1988"/>
    </location>
</feature>
<dbReference type="InParanoid" id="A0A2R6PQA5"/>
<feature type="domain" description="Proteasome activator Blm10 middle HEAT repeats region" evidence="6">
    <location>
        <begin position="310"/>
        <end position="507"/>
    </location>
</feature>
<keyword evidence="3" id="KW-0227">DNA damage</keyword>
<dbReference type="FunCoup" id="A0A2R6PQA5">
    <property type="interactions" value="4449"/>
</dbReference>
<dbReference type="Pfam" id="PF16507">
    <property type="entry name" value="HEAT_PSME4_mid"/>
    <property type="match status" value="2"/>
</dbReference>
<dbReference type="GO" id="GO:0016504">
    <property type="term" value="F:peptidase activator activity"/>
    <property type="evidence" value="ECO:0007669"/>
    <property type="project" value="InterPro"/>
</dbReference>
<protein>
    <submittedName>
        <fullName evidence="7">Proteasome activator subunit like</fullName>
    </submittedName>
</protein>
<sequence>MHLYNAWLPPPVAEETKREKESFALVVRSVRESYRPEDPESVYSTIKWVSVIDLFVKAKSELSLEDVAALVELGLELFRMSHDKLYAQVRWGSILVKLLNKYRKKLSLKVQWRPFYDTLVNTHFTRNTGPEGWRLRQRHFETLTSLVRSCRRFFPPGSASEIWSEFGSLLENPWHNSSFEGAGFVRLFLPTNMDNQDFFSLNWFKTCIDQWDSVPNCHFWNFQWAALTARVIKNYNFIDWESFLPMLFTKYLNMFEVPVANGNGSYPFSVDVPRYTRFLFSNKVVTPAKAVAKSIVHLLKPGSSAQQHFEHLVNLLEQYYHPSNGGRWTYSLERFLLYLVTAFQKRLQHEQQNGDDSMQAELCLGPPERASFVNAMLKFIDRGQYSKNEHLSETVAAATSILSYVEPSLVLPFLASRFHMALETMTATHQLKAAVTSVAFAGRSLFLTSLSSSLVKPDDVGGADGFIDLLMISLSNALLGMDANDPPKTLATMQLIGSIFSNIATLDDSMDELSLMSTIHFSEWLDEFLCRLFSLLLHLEPSSVLNEGPHSSATSGTFLVDDGPYYFCMLEILLGRLSKPLYDQALRKISKFVKTNILPGAIAEVGLLCCACVHSNPEEAVVHLIEPVLLSVISSLKGTPSTGFGGGGISEASVSSKVKPTLSPALEAAIDYQLKVLSVAISYGGPALLHYKDQFKEAIVSSFESPSWKVNGAGDHVLRSLLGSLVLYYPIDQYKCTLHHPAAAALEEWISAKDYFDDKPFVGPKWHVPSDEEIQFANELINLHFKSALDDLLRICQTKIHSDSGNEKEHLKVTLLRLDSSLQGVSSCLPDFKPSSKNEMVDDPAHIPFLIAGATGANVGSVELREKAAEIVHVACKYLLEEKSDDSILMLLIIRIMDALGNYGGSEYDEWSNHRQAWKLESAAIIEPPINFIVLSHSRGKRRPRWALIDKAYMHSTWRSSQSSYHLFRTSGNISPSDYAMLLMDDLLNLSLHNYETVRILAGKALLKMMKRWPLMISKCVLSLTENLRNPNSLEYAVLGSCAVLSSQTVLKHLTTDSKAFSSFILGILSSSHHESLKAQKAINELFVKYNIHFGGVSRSILRMSGIQSDGSDFADLVSQISCMSFESTNLHWRYNLMANRVLLLLAMASRNDPNLSSKILSETAGQCISWFKLTLRLAGKALLKMMKRWPLMISKCVLSLTENLRNPNSLEYAVLGSCAVLSSQTVLKHLTTDSKAFSSFILGILSSSHHESLKAQKAINELFVKYNIHFGGVSRSILRMSGIQSDGSDFADLVSQISCMSFESTNLHWRYNLMANRVLLLLAMASRNDPNLSSKILSETAGHFLKNLKSQLPQTRILAISALNTLLKESPYKMSAEEQPDASGDFQGYKSSLEGALSKIFQEEGFFCETLNSLSHVHIVADNESTASRGNHGNSSFQSLADKSITRFYFDFSSSWPRTPNWISLLGSDTFYSNFARIFKRLCQECGMPVLSALKSALEEFVNAKERSKQCVAAEALAGVLHSDVNGLLEAWDSWMMVQLQNVILAPSVESIPEWAACIRYSVTGKGKYGTSVPVLRQKILNCLATPLPPTVTTTVVAKRFIFLSAALIEVSPPRMPVEEIQLHKKLLEELLGNMTHSSAQVREAIGVTLSVTCSNIRLHTTFTNYHLYGGDDYIVEERSWDQFLIERASELVMSIQNASQSDKMEIPTEITPDIGLVNGDSQDDVKWMETLFHFIISSLKSGRSSYLLDVIVALLYPVISLQETSNKDLSTLAKAAFELLKWRILWEPHLQKAVSVILALANDSTWRTRSATLTFLRTFMYRHTFVLSGEEKKQIWRTVEKLLTDNQVEVREHAAAVLAGLMKGGDGKLAEDFRGRAYRDANAIQKKRKQRNLSSGQSVASIHGAVLALAACVLSVPYDMPSWLPEHVTLLAHFVGEPSPVKSTVTKAVAEFRRTHADTWNFQKDSFTEEQLEVLADTSSSSSYFA</sequence>
<comment type="caution">
    <text evidence="7">The sequence shown here is derived from an EMBL/GenBank/DDBJ whole genome shotgun (WGS) entry which is preliminary data.</text>
</comment>
<evidence type="ECO:0000256" key="2">
    <source>
        <dbReference type="ARBA" id="ARBA00022737"/>
    </source>
</evidence>
<feature type="domain" description="Proteasome activator Blm10 middle HEAT repeats region" evidence="6">
    <location>
        <begin position="508"/>
        <end position="827"/>
    </location>
</feature>
<comment type="similarity">
    <text evidence="1">Belongs to the BLM10 family.</text>
</comment>
<reference evidence="8" key="2">
    <citation type="journal article" date="2018" name="BMC Genomics">
        <title>A manually annotated Actinidia chinensis var. chinensis (kiwifruit) genome highlights the challenges associated with draft genomes and gene prediction in plants.</title>
        <authorList>
            <person name="Pilkington S.M."/>
            <person name="Crowhurst R."/>
            <person name="Hilario E."/>
            <person name="Nardozza S."/>
            <person name="Fraser L."/>
            <person name="Peng Y."/>
            <person name="Gunaseelan K."/>
            <person name="Simpson R."/>
            <person name="Tahir J."/>
            <person name="Deroles S.C."/>
            <person name="Templeton K."/>
            <person name="Luo Z."/>
            <person name="Davy M."/>
            <person name="Cheng C."/>
            <person name="McNeilage M."/>
            <person name="Scaglione D."/>
            <person name="Liu Y."/>
            <person name="Zhang Q."/>
            <person name="Datson P."/>
            <person name="De Silva N."/>
            <person name="Gardiner S.E."/>
            <person name="Bassett H."/>
            <person name="Chagne D."/>
            <person name="McCallum J."/>
            <person name="Dzierzon H."/>
            <person name="Deng C."/>
            <person name="Wang Y.Y."/>
            <person name="Barron L."/>
            <person name="Manako K."/>
            <person name="Bowen J."/>
            <person name="Foster T.M."/>
            <person name="Erridge Z.A."/>
            <person name="Tiffin H."/>
            <person name="Waite C.N."/>
            <person name="Davies K.M."/>
            <person name="Grierson E.P."/>
            <person name="Laing W.A."/>
            <person name="Kirk R."/>
            <person name="Chen X."/>
            <person name="Wood M."/>
            <person name="Montefiori M."/>
            <person name="Brummell D.A."/>
            <person name="Schwinn K.E."/>
            <person name="Catanach A."/>
            <person name="Fullerton C."/>
            <person name="Li D."/>
            <person name="Meiyalaghan S."/>
            <person name="Nieuwenhuizen N."/>
            <person name="Read N."/>
            <person name="Prakash R."/>
            <person name="Hunter D."/>
            <person name="Zhang H."/>
            <person name="McKenzie M."/>
            <person name="Knabel M."/>
            <person name="Harris A."/>
            <person name="Allan A.C."/>
            <person name="Gleave A."/>
            <person name="Chen A."/>
            <person name="Janssen B.J."/>
            <person name="Plunkett B."/>
            <person name="Ampomah-Dwamena C."/>
            <person name="Voogd C."/>
            <person name="Leif D."/>
            <person name="Lafferty D."/>
            <person name="Souleyre E.J.F."/>
            <person name="Varkonyi-Gasic E."/>
            <person name="Gambi F."/>
            <person name="Hanley J."/>
            <person name="Yao J.L."/>
            <person name="Cheung J."/>
            <person name="David K.M."/>
            <person name="Warren B."/>
            <person name="Marsh K."/>
            <person name="Snowden K.C."/>
            <person name="Lin-Wang K."/>
            <person name="Brian L."/>
            <person name="Martinez-Sanchez M."/>
            <person name="Wang M."/>
            <person name="Ileperuma N."/>
            <person name="Macnee N."/>
            <person name="Campin R."/>
            <person name="McAtee P."/>
            <person name="Drummond R.S.M."/>
            <person name="Espley R.V."/>
            <person name="Ireland H.S."/>
            <person name="Wu R."/>
            <person name="Atkinson R.G."/>
            <person name="Karunairetnam S."/>
            <person name="Bulley S."/>
            <person name="Chunkath S."/>
            <person name="Hanley Z."/>
            <person name="Storey R."/>
            <person name="Thrimawithana A.H."/>
            <person name="Thomson S."/>
            <person name="David C."/>
            <person name="Testolin R."/>
            <person name="Huang H."/>
            <person name="Hellens R.P."/>
            <person name="Schaffer R.J."/>
        </authorList>
    </citation>
    <scope>NUCLEOTIDE SEQUENCE [LARGE SCALE GENOMIC DNA]</scope>
    <source>
        <strain evidence="8">cv. Red5</strain>
    </source>
</reference>
<dbReference type="Gramene" id="PSR95245">
    <property type="protein sequence ID" value="PSR95245"/>
    <property type="gene ID" value="CEY00_Acc26002"/>
</dbReference>
<dbReference type="GO" id="GO:0000502">
    <property type="term" value="C:proteasome complex"/>
    <property type="evidence" value="ECO:0007669"/>
    <property type="project" value="UniProtKB-KW"/>
</dbReference>
<evidence type="ECO:0000259" key="6">
    <source>
        <dbReference type="Pfam" id="PF16507"/>
    </source>
</evidence>
<proteinExistence type="inferred from homology"/>
<dbReference type="InterPro" id="IPR032430">
    <property type="entry name" value="Blm10_mid"/>
</dbReference>
<keyword evidence="2" id="KW-0677">Repeat</keyword>
<gene>
    <name evidence="7" type="ORF">CEY00_Acc26002</name>
</gene>